<reference evidence="1" key="2">
    <citation type="submission" date="2020-11" db="EMBL/GenBank/DDBJ databases">
        <authorList>
            <person name="McCartney M.A."/>
            <person name="Auch B."/>
            <person name="Kono T."/>
            <person name="Mallez S."/>
            <person name="Becker A."/>
            <person name="Gohl D.M."/>
            <person name="Silverstein K.A.T."/>
            <person name="Koren S."/>
            <person name="Bechman K.B."/>
            <person name="Herman A."/>
            <person name="Abrahante J.E."/>
            <person name="Garbe J."/>
        </authorList>
    </citation>
    <scope>NUCLEOTIDE SEQUENCE</scope>
    <source>
        <strain evidence="1">Duluth1</strain>
        <tissue evidence="1">Whole animal</tissue>
    </source>
</reference>
<gene>
    <name evidence="1" type="ORF">DPMN_040805</name>
</gene>
<protein>
    <submittedName>
        <fullName evidence="1">Uncharacterized protein</fullName>
    </submittedName>
</protein>
<sequence length="67" mass="7904">MGDAELDVDGMDIDAAFDWLEDRRISHQLHSLEEMKDFIRSYIHADANHVQNIMEFHHSNQVKYLCT</sequence>
<dbReference type="Proteomes" id="UP000828390">
    <property type="component" value="Unassembled WGS sequence"/>
</dbReference>
<keyword evidence="2" id="KW-1185">Reference proteome</keyword>
<evidence type="ECO:0000313" key="1">
    <source>
        <dbReference type="EMBL" id="KAH3734366.1"/>
    </source>
</evidence>
<organism evidence="1 2">
    <name type="scientific">Dreissena polymorpha</name>
    <name type="common">Zebra mussel</name>
    <name type="synonym">Mytilus polymorpha</name>
    <dbReference type="NCBI Taxonomy" id="45954"/>
    <lineage>
        <taxon>Eukaryota</taxon>
        <taxon>Metazoa</taxon>
        <taxon>Spiralia</taxon>
        <taxon>Lophotrochozoa</taxon>
        <taxon>Mollusca</taxon>
        <taxon>Bivalvia</taxon>
        <taxon>Autobranchia</taxon>
        <taxon>Heteroconchia</taxon>
        <taxon>Euheterodonta</taxon>
        <taxon>Imparidentia</taxon>
        <taxon>Neoheterodontei</taxon>
        <taxon>Myida</taxon>
        <taxon>Dreissenoidea</taxon>
        <taxon>Dreissenidae</taxon>
        <taxon>Dreissena</taxon>
    </lineage>
</organism>
<name>A0A9D4HXA0_DREPO</name>
<accession>A0A9D4HXA0</accession>
<dbReference type="EMBL" id="JAIWYP010000011">
    <property type="protein sequence ID" value="KAH3734366.1"/>
    <property type="molecule type" value="Genomic_DNA"/>
</dbReference>
<dbReference type="AlphaFoldDB" id="A0A9D4HXA0"/>
<evidence type="ECO:0000313" key="2">
    <source>
        <dbReference type="Proteomes" id="UP000828390"/>
    </source>
</evidence>
<proteinExistence type="predicted"/>
<comment type="caution">
    <text evidence="1">The sequence shown here is derived from an EMBL/GenBank/DDBJ whole genome shotgun (WGS) entry which is preliminary data.</text>
</comment>
<reference evidence="1" key="1">
    <citation type="journal article" date="2019" name="bioRxiv">
        <title>The Genome of the Zebra Mussel, Dreissena polymorpha: A Resource for Invasive Species Research.</title>
        <authorList>
            <person name="McCartney M.A."/>
            <person name="Auch B."/>
            <person name="Kono T."/>
            <person name="Mallez S."/>
            <person name="Zhang Y."/>
            <person name="Obille A."/>
            <person name="Becker A."/>
            <person name="Abrahante J.E."/>
            <person name="Garbe J."/>
            <person name="Badalamenti J.P."/>
            <person name="Herman A."/>
            <person name="Mangelson H."/>
            <person name="Liachko I."/>
            <person name="Sullivan S."/>
            <person name="Sone E.D."/>
            <person name="Koren S."/>
            <person name="Silverstein K.A.T."/>
            <person name="Beckman K.B."/>
            <person name="Gohl D.M."/>
        </authorList>
    </citation>
    <scope>NUCLEOTIDE SEQUENCE</scope>
    <source>
        <strain evidence="1">Duluth1</strain>
        <tissue evidence="1">Whole animal</tissue>
    </source>
</reference>